<dbReference type="EC" id="2.7.1.107" evidence="3 24"/>
<dbReference type="EMBL" id="DLUG01000242">
    <property type="protein sequence ID" value="DAB35581.1"/>
    <property type="molecule type" value="Genomic_DNA"/>
</dbReference>
<evidence type="ECO:0000256" key="16">
    <source>
        <dbReference type="ARBA" id="ARBA00023098"/>
    </source>
</evidence>
<dbReference type="GO" id="GO:0046872">
    <property type="term" value="F:metal ion binding"/>
    <property type="evidence" value="ECO:0007669"/>
    <property type="project" value="UniProtKB-KW"/>
</dbReference>
<feature type="binding site" evidence="22">
    <location>
        <position position="75"/>
    </location>
    <ligand>
        <name>ATP</name>
        <dbReference type="ChEBI" id="CHEBI:30616"/>
    </ligand>
</feature>
<keyword evidence="5" id="KW-1003">Cell membrane</keyword>
<feature type="binding site" evidence="21">
    <location>
        <position position="97"/>
    </location>
    <ligand>
        <name>substrate</name>
    </ligand>
</feature>
<dbReference type="CDD" id="cd14264">
    <property type="entry name" value="DAGK_IM"/>
    <property type="match status" value="1"/>
</dbReference>
<comment type="cofactor">
    <cofactor evidence="23">
        <name>Mg(2+)</name>
        <dbReference type="ChEBI" id="CHEBI:18420"/>
    </cofactor>
    <text evidence="23">Mn(2+), Zn(2+), Cd(2+) and Co(2+) support activity to lesser extents.</text>
</comment>
<dbReference type="STRING" id="366522.GCA_001548055_02673"/>
<keyword evidence="16 24" id="KW-0443">Lipid metabolism</keyword>
<name>A0A2D3W2G7_9BACT</name>
<feature type="binding site" evidence="21">
    <location>
        <begin position="111"/>
        <end position="116"/>
    </location>
    <ligand>
        <name>substrate</name>
    </ligand>
</feature>
<evidence type="ECO:0000256" key="2">
    <source>
        <dbReference type="ARBA" id="ARBA00005967"/>
    </source>
</evidence>
<evidence type="ECO:0000256" key="1">
    <source>
        <dbReference type="ARBA" id="ARBA00004429"/>
    </source>
</evidence>
<dbReference type="GO" id="GO:0006654">
    <property type="term" value="P:phosphatidic acid biosynthetic process"/>
    <property type="evidence" value="ECO:0007669"/>
    <property type="project" value="InterPro"/>
</dbReference>
<feature type="binding site" evidence="22">
    <location>
        <position position="27"/>
    </location>
    <ligand>
        <name>ATP</name>
        <dbReference type="ChEBI" id="CHEBI:30616"/>
    </ligand>
</feature>
<evidence type="ECO:0000256" key="11">
    <source>
        <dbReference type="ARBA" id="ARBA00022741"/>
    </source>
</evidence>
<dbReference type="InterPro" id="IPR000829">
    <property type="entry name" value="DAGK"/>
</dbReference>
<evidence type="ECO:0000256" key="22">
    <source>
        <dbReference type="PIRSR" id="PIRSR600829-3"/>
    </source>
</evidence>
<dbReference type="Proteomes" id="UP000231638">
    <property type="component" value="Unassembled WGS sequence"/>
</dbReference>
<keyword evidence="14 23" id="KW-0460">Magnesium</keyword>
<feature type="binding site" evidence="21">
    <location>
        <position position="68"/>
    </location>
    <ligand>
        <name>substrate</name>
    </ligand>
</feature>
<evidence type="ECO:0000256" key="12">
    <source>
        <dbReference type="ARBA" id="ARBA00022777"/>
    </source>
</evidence>
<keyword evidence="7" id="KW-0997">Cell inner membrane</keyword>
<evidence type="ECO:0000256" key="13">
    <source>
        <dbReference type="ARBA" id="ARBA00022840"/>
    </source>
</evidence>
<evidence type="ECO:0000256" key="15">
    <source>
        <dbReference type="ARBA" id="ARBA00022989"/>
    </source>
</evidence>
<keyword evidence="15 24" id="KW-1133">Transmembrane helix</keyword>
<feature type="binding site" evidence="22">
    <location>
        <begin position="93"/>
        <end position="94"/>
    </location>
    <ligand>
        <name>ATP</name>
        <dbReference type="ChEBI" id="CHEBI:30616"/>
    </ligand>
</feature>
<keyword evidence="17 24" id="KW-0472">Membrane</keyword>
<keyword evidence="12 24" id="KW-0418">Kinase</keyword>
<comment type="catalytic activity">
    <reaction evidence="24">
        <text>a 1,2-diacyl-sn-glycerol + ATP = a 1,2-diacyl-sn-glycero-3-phosphate + ADP + H(+)</text>
        <dbReference type="Rhea" id="RHEA:10272"/>
        <dbReference type="ChEBI" id="CHEBI:15378"/>
        <dbReference type="ChEBI" id="CHEBI:17815"/>
        <dbReference type="ChEBI" id="CHEBI:30616"/>
        <dbReference type="ChEBI" id="CHEBI:58608"/>
        <dbReference type="ChEBI" id="CHEBI:456216"/>
        <dbReference type="EC" id="2.7.1.107"/>
    </reaction>
</comment>
<dbReference type="InterPro" id="IPR033718">
    <property type="entry name" value="DAGK_prok"/>
</dbReference>
<keyword evidence="13 22" id="KW-0067">ATP-binding</keyword>
<dbReference type="PANTHER" id="PTHR34299:SF1">
    <property type="entry name" value="DIACYLGLYCEROL KINASE"/>
    <property type="match status" value="1"/>
</dbReference>
<evidence type="ECO:0000256" key="20">
    <source>
        <dbReference type="PIRSR" id="PIRSR600829-1"/>
    </source>
</evidence>
<sequence length="121" mass="13921">MRNQPKYHFIKNTSYALKGLKDLLLTETSFRIELVAVCVLLPLLWFFSLELWYKLLMFSSLTGILIAEAINSAIERVTDLVTLEHHEMAGRAKDMGSTVVFLSIGVCLVIWCFGLWQWSQH</sequence>
<dbReference type="Pfam" id="PF01219">
    <property type="entry name" value="DAGK_prokar"/>
    <property type="match status" value="1"/>
</dbReference>
<evidence type="ECO:0000256" key="8">
    <source>
        <dbReference type="ARBA" id="ARBA00022679"/>
    </source>
</evidence>
<keyword evidence="6" id="KW-0444">Lipid biosynthesis</keyword>
<comment type="caution">
    <text evidence="25">The sequence shown here is derived from an EMBL/GenBank/DDBJ whole genome shotgun (WGS) entry which is preliminary data.</text>
</comment>
<feature type="transmembrane region" description="Helical" evidence="24">
    <location>
        <begin position="95"/>
        <end position="118"/>
    </location>
</feature>
<dbReference type="GO" id="GO:0005886">
    <property type="term" value="C:plasma membrane"/>
    <property type="evidence" value="ECO:0007669"/>
    <property type="project" value="UniProtKB-SubCell"/>
</dbReference>
<evidence type="ECO:0000256" key="19">
    <source>
        <dbReference type="ARBA" id="ARBA00023264"/>
    </source>
</evidence>
<dbReference type="Gene3D" id="1.10.287.3610">
    <property type="match status" value="1"/>
</dbReference>
<feature type="active site" description="Proton acceptor" evidence="20">
    <location>
        <position position="68"/>
    </location>
</feature>
<comment type="similarity">
    <text evidence="2 24">Belongs to the bacterial diacylglycerol kinase family.</text>
</comment>
<evidence type="ECO:0000256" key="23">
    <source>
        <dbReference type="PIRSR" id="PIRSR600829-4"/>
    </source>
</evidence>
<evidence type="ECO:0000256" key="5">
    <source>
        <dbReference type="ARBA" id="ARBA00022475"/>
    </source>
</evidence>
<evidence type="ECO:0000256" key="7">
    <source>
        <dbReference type="ARBA" id="ARBA00022519"/>
    </source>
</evidence>
<evidence type="ECO:0000256" key="24">
    <source>
        <dbReference type="RuleBase" id="RU363065"/>
    </source>
</evidence>
<proteinExistence type="inferred from homology"/>
<evidence type="ECO:0000256" key="6">
    <source>
        <dbReference type="ARBA" id="ARBA00022516"/>
    </source>
</evidence>
<dbReference type="GO" id="GO:0005524">
    <property type="term" value="F:ATP binding"/>
    <property type="evidence" value="ECO:0007669"/>
    <property type="project" value="UniProtKB-KW"/>
</dbReference>
<evidence type="ECO:0000256" key="21">
    <source>
        <dbReference type="PIRSR" id="PIRSR600829-2"/>
    </source>
</evidence>
<feature type="binding site" evidence="22">
    <location>
        <begin position="84"/>
        <end position="86"/>
    </location>
    <ligand>
        <name>ATP</name>
        <dbReference type="ChEBI" id="CHEBI:30616"/>
    </ligand>
</feature>
<keyword evidence="18" id="KW-0594">Phospholipid biosynthesis</keyword>
<comment type="subcellular location">
    <subcellularLocation>
        <location evidence="1">Cell inner membrane</location>
        <topology evidence="1">Multi-pass membrane protein</topology>
    </subcellularLocation>
</comment>
<evidence type="ECO:0000256" key="4">
    <source>
        <dbReference type="ARBA" id="ARBA00017575"/>
    </source>
</evidence>
<reference evidence="25 26" key="1">
    <citation type="journal article" date="2017" name="Front. Microbiol.">
        <title>Comparative Genomic Analysis of the Class Epsilonproteobacteria and Proposed Reclassification to Epsilonbacteraeota (phyl. nov.).</title>
        <authorList>
            <person name="Waite D.W."/>
            <person name="Vanwonterghem I."/>
            <person name="Rinke C."/>
            <person name="Parks D.H."/>
            <person name="Zhang Y."/>
            <person name="Takai K."/>
            <person name="Sievert S.M."/>
            <person name="Simon J."/>
            <person name="Campbell B.J."/>
            <person name="Hanson T.E."/>
            <person name="Woyke T."/>
            <person name="Klotz M.G."/>
            <person name="Hugenholtz P."/>
        </authorList>
    </citation>
    <scope>NUCLEOTIDE SEQUENCE [LARGE SCALE GENOMIC DNA]</scope>
    <source>
        <strain evidence="25">UBA11420</strain>
    </source>
</reference>
<feature type="binding site" evidence="22">
    <location>
        <position position="15"/>
    </location>
    <ligand>
        <name>ATP</name>
        <dbReference type="ChEBI" id="CHEBI:30616"/>
    </ligand>
</feature>
<dbReference type="PANTHER" id="PTHR34299">
    <property type="entry name" value="DIACYLGLYCEROL KINASE"/>
    <property type="match status" value="1"/>
</dbReference>
<evidence type="ECO:0000256" key="9">
    <source>
        <dbReference type="ARBA" id="ARBA00022692"/>
    </source>
</evidence>
<evidence type="ECO:0000256" key="14">
    <source>
        <dbReference type="ARBA" id="ARBA00022842"/>
    </source>
</evidence>
<gene>
    <name evidence="25" type="ORF">CFH80_09365</name>
</gene>
<evidence type="ECO:0000313" key="25">
    <source>
        <dbReference type="EMBL" id="DAB35581.1"/>
    </source>
</evidence>
<keyword evidence="8 24" id="KW-0808">Transferase</keyword>
<protein>
    <recommendedName>
        <fullName evidence="4 24">Diacylglycerol kinase</fullName>
        <ecNumber evidence="3 24">2.7.1.107</ecNumber>
    </recommendedName>
</protein>
<keyword evidence="11 22" id="KW-0547">Nucleotide-binding</keyword>
<keyword evidence="9 24" id="KW-0812">Transmembrane</keyword>
<feature type="transmembrane region" description="Helical" evidence="24">
    <location>
        <begin position="30"/>
        <end position="49"/>
    </location>
</feature>
<evidence type="ECO:0000256" key="3">
    <source>
        <dbReference type="ARBA" id="ARBA00012133"/>
    </source>
</evidence>
<comment type="caution">
    <text evidence="24">Lacks conserved residue(s) required for the propagation of feature annotation.</text>
</comment>
<keyword evidence="10 23" id="KW-0479">Metal-binding</keyword>
<dbReference type="AlphaFoldDB" id="A0A2D3W2G7"/>
<evidence type="ECO:0000313" key="26">
    <source>
        <dbReference type="Proteomes" id="UP000231638"/>
    </source>
</evidence>
<feature type="binding site" evidence="23">
    <location>
        <position position="27"/>
    </location>
    <ligand>
        <name>a divalent metal cation</name>
        <dbReference type="ChEBI" id="CHEBI:60240"/>
    </ligand>
</feature>
<evidence type="ECO:0000256" key="17">
    <source>
        <dbReference type="ARBA" id="ARBA00023136"/>
    </source>
</evidence>
<dbReference type="GO" id="GO:0004143">
    <property type="term" value="F:ATP-dependent diacylglycerol kinase activity"/>
    <property type="evidence" value="ECO:0007669"/>
    <property type="project" value="UniProtKB-EC"/>
</dbReference>
<organism evidence="25 26">
    <name type="scientific">Sulfurospirillum cavolei</name>
    <dbReference type="NCBI Taxonomy" id="366522"/>
    <lineage>
        <taxon>Bacteria</taxon>
        <taxon>Pseudomonadati</taxon>
        <taxon>Campylobacterota</taxon>
        <taxon>Epsilonproteobacteria</taxon>
        <taxon>Campylobacterales</taxon>
        <taxon>Sulfurospirillaceae</taxon>
        <taxon>Sulfurospirillum</taxon>
    </lineage>
</organism>
<keyword evidence="19 24" id="KW-1208">Phospholipid metabolism</keyword>
<feature type="binding site" evidence="23">
    <location>
        <position position="75"/>
    </location>
    <ligand>
        <name>a divalent metal cation</name>
        <dbReference type="ChEBI" id="CHEBI:60240"/>
    </ligand>
</feature>
<evidence type="ECO:0000256" key="18">
    <source>
        <dbReference type="ARBA" id="ARBA00023209"/>
    </source>
</evidence>
<evidence type="ECO:0000256" key="10">
    <source>
        <dbReference type="ARBA" id="ARBA00022723"/>
    </source>
</evidence>
<accession>A0A2D3W2G7</accession>
<dbReference type="InterPro" id="IPR036945">
    <property type="entry name" value="DAGK_sf"/>
</dbReference>
<comment type="function">
    <text evidence="24">Catalyzes the ATP-dependent phosphorylation of sn-l,2-diacylglycerol (DAG) to phosphatidic acid. Involved in the recycling of diacylglycerol produced as a by-product during membrane-derived oligosaccharide (MDO) biosynthesis.</text>
</comment>